<evidence type="ECO:0000313" key="2">
    <source>
        <dbReference type="EMBL" id="KAA1069502.1"/>
    </source>
</evidence>
<protein>
    <submittedName>
        <fullName evidence="3">Uncharacterized protein</fullName>
    </submittedName>
</protein>
<feature type="region of interest" description="Disordered" evidence="1">
    <location>
        <begin position="1"/>
        <end position="62"/>
    </location>
</feature>
<dbReference type="Proteomes" id="UP000324748">
    <property type="component" value="Unassembled WGS sequence"/>
</dbReference>
<sequence length="285" mass="30505">MGDEDTESIASSSSCTSIVTSEDGSSEDGSSDSSTVTTTKKRGVQVPPGYQPIPPSSNATASSISALNTQEIDSGDLWVVRLPKGVKPKHLAGLQLDLSSVNTSNLSHGGSKRVGEIKVGDVEYDIFAECIPVIKNKQKSTRLNSLELSPETNEISQLNPLLPNQRKNPQETQVLLAPQRISMSIFFRRRIPNDAGSTKKSLSSILTEKTCVVTSNVKRPQPPGLELRNIPFGANLKTTEHDTGSDEVPTATAAATPNRPTSSKKKSTTSDIKPSHSSKRPKLST</sequence>
<feature type="compositionally biased region" description="Low complexity" evidence="1">
    <location>
        <begin position="249"/>
        <end position="261"/>
    </location>
</feature>
<dbReference type="OMA" id="PQETHVV"/>
<dbReference type="GO" id="GO:0006360">
    <property type="term" value="P:transcription by RNA polymerase I"/>
    <property type="evidence" value="ECO:0007669"/>
    <property type="project" value="InterPro"/>
</dbReference>
<evidence type="ECO:0000313" key="3">
    <source>
        <dbReference type="EMBL" id="KAA1131004.1"/>
    </source>
</evidence>
<dbReference type="Gene3D" id="6.20.250.70">
    <property type="match status" value="1"/>
</dbReference>
<organism evidence="3 5">
    <name type="scientific">Puccinia graminis f. sp. tritici</name>
    <dbReference type="NCBI Taxonomy" id="56615"/>
    <lineage>
        <taxon>Eukaryota</taxon>
        <taxon>Fungi</taxon>
        <taxon>Dikarya</taxon>
        <taxon>Basidiomycota</taxon>
        <taxon>Pucciniomycotina</taxon>
        <taxon>Pucciniomycetes</taxon>
        <taxon>Pucciniales</taxon>
        <taxon>Pucciniaceae</taxon>
        <taxon>Puccinia</taxon>
    </lineage>
</organism>
<feature type="region of interest" description="Disordered" evidence="1">
    <location>
        <begin position="217"/>
        <end position="285"/>
    </location>
</feature>
<proteinExistence type="predicted"/>
<accession>A0A5B0S2U2</accession>
<dbReference type="OrthoDB" id="76224at2759"/>
<dbReference type="Pfam" id="PF08208">
    <property type="entry name" value="RNA_polI_A34"/>
    <property type="match status" value="1"/>
</dbReference>
<evidence type="ECO:0000313" key="4">
    <source>
        <dbReference type="Proteomes" id="UP000324748"/>
    </source>
</evidence>
<reference evidence="4 5" key="1">
    <citation type="submission" date="2019-05" db="EMBL/GenBank/DDBJ databases">
        <title>Emergence of the Ug99 lineage of the wheat stem rust pathogen through somatic hybridization.</title>
        <authorList>
            <person name="Li F."/>
            <person name="Upadhyaya N.M."/>
            <person name="Sperschneider J."/>
            <person name="Matny O."/>
            <person name="Nguyen-Phuc H."/>
            <person name="Mago R."/>
            <person name="Raley C."/>
            <person name="Miller M.E."/>
            <person name="Silverstein K.A.T."/>
            <person name="Henningsen E."/>
            <person name="Hirsch C.D."/>
            <person name="Visser B."/>
            <person name="Pretorius Z.A."/>
            <person name="Steffenson B.J."/>
            <person name="Schwessinger B."/>
            <person name="Dodds P.N."/>
            <person name="Figueroa M."/>
        </authorList>
    </citation>
    <scope>NUCLEOTIDE SEQUENCE [LARGE SCALE GENOMIC DNA]</scope>
    <source>
        <strain evidence="2">21-0</strain>
        <strain evidence="3 5">Ug99</strain>
    </source>
</reference>
<dbReference type="Proteomes" id="UP000325313">
    <property type="component" value="Unassembled WGS sequence"/>
</dbReference>
<dbReference type="EMBL" id="VSWC01000183">
    <property type="protein sequence ID" value="KAA1069502.1"/>
    <property type="molecule type" value="Genomic_DNA"/>
</dbReference>
<dbReference type="InterPro" id="IPR013240">
    <property type="entry name" value="DNA-dir_RNA_pol1_su_RPA34"/>
</dbReference>
<comment type="caution">
    <text evidence="3">The sequence shown here is derived from an EMBL/GenBank/DDBJ whole genome shotgun (WGS) entry which is preliminary data.</text>
</comment>
<feature type="compositionally biased region" description="Low complexity" evidence="1">
    <location>
        <begin position="8"/>
        <end position="23"/>
    </location>
</feature>
<evidence type="ECO:0000313" key="5">
    <source>
        <dbReference type="Proteomes" id="UP000325313"/>
    </source>
</evidence>
<name>A0A5B0S2U2_PUCGR</name>
<dbReference type="EMBL" id="VDEP01000105">
    <property type="protein sequence ID" value="KAA1131004.1"/>
    <property type="molecule type" value="Genomic_DNA"/>
</dbReference>
<keyword evidence="4" id="KW-1185">Reference proteome</keyword>
<dbReference type="AlphaFoldDB" id="A0A5B0S2U2"/>
<evidence type="ECO:0000256" key="1">
    <source>
        <dbReference type="SAM" id="MobiDB-lite"/>
    </source>
</evidence>
<feature type="compositionally biased region" description="Basic residues" evidence="1">
    <location>
        <begin position="276"/>
        <end position="285"/>
    </location>
</feature>
<gene>
    <name evidence="2" type="ORF">PGT21_026607</name>
    <name evidence="3" type="ORF">PGTUg99_024453</name>
</gene>